<keyword evidence="4" id="KW-0456">Lyase</keyword>
<dbReference type="OrthoDB" id="518079at2"/>
<dbReference type="RefSeq" id="WP_127085722.1">
    <property type="nucleotide sequence ID" value="NZ_RSCL01000025.1"/>
</dbReference>
<gene>
    <name evidence="6" type="ORF">DSM106972_076440</name>
</gene>
<accession>A0A433V287</accession>
<feature type="domain" description="Leucine rich repeat variant" evidence="5">
    <location>
        <begin position="6"/>
        <end position="61"/>
    </location>
</feature>
<keyword evidence="2" id="KW-0042">Antenna complex</keyword>
<dbReference type="SUPFAM" id="SSF48371">
    <property type="entry name" value="ARM repeat"/>
    <property type="match status" value="1"/>
</dbReference>
<comment type="similarity">
    <text evidence="1">Belongs to the CpcE/RpcE/PecE family.</text>
</comment>
<evidence type="ECO:0000256" key="3">
    <source>
        <dbReference type="ARBA" id="ARBA00022738"/>
    </source>
</evidence>
<dbReference type="Gene3D" id="1.25.10.10">
    <property type="entry name" value="Leucine-rich Repeat Variant"/>
    <property type="match status" value="3"/>
</dbReference>
<dbReference type="Pfam" id="PF25591">
    <property type="entry name" value="LRV_2"/>
    <property type="match status" value="1"/>
</dbReference>
<evidence type="ECO:0000313" key="6">
    <source>
        <dbReference type="EMBL" id="RUT00196.1"/>
    </source>
</evidence>
<organism evidence="6 7">
    <name type="scientific">Dulcicalothrix desertica PCC 7102</name>
    <dbReference type="NCBI Taxonomy" id="232991"/>
    <lineage>
        <taxon>Bacteria</taxon>
        <taxon>Bacillati</taxon>
        <taxon>Cyanobacteriota</taxon>
        <taxon>Cyanophyceae</taxon>
        <taxon>Nostocales</taxon>
        <taxon>Calotrichaceae</taxon>
        <taxon>Dulcicalothrix</taxon>
    </lineage>
</organism>
<protein>
    <recommendedName>
        <fullName evidence="5">Leucine rich repeat variant domain-containing protein</fullName>
    </recommendedName>
</protein>
<evidence type="ECO:0000256" key="1">
    <source>
        <dbReference type="ARBA" id="ARBA00009299"/>
    </source>
</evidence>
<keyword evidence="7" id="KW-1185">Reference proteome</keyword>
<evidence type="ECO:0000259" key="5">
    <source>
        <dbReference type="Pfam" id="PF25591"/>
    </source>
</evidence>
<reference evidence="6" key="1">
    <citation type="submission" date="2018-12" db="EMBL/GenBank/DDBJ databases">
        <authorList>
            <person name="Will S."/>
            <person name="Neumann-Schaal M."/>
            <person name="Henke P."/>
        </authorList>
    </citation>
    <scope>NUCLEOTIDE SEQUENCE</scope>
    <source>
        <strain evidence="6">PCC 7102</strain>
    </source>
</reference>
<dbReference type="GO" id="GO:0016829">
    <property type="term" value="F:lyase activity"/>
    <property type="evidence" value="ECO:0007669"/>
    <property type="project" value="UniProtKB-KW"/>
</dbReference>
<reference evidence="6" key="2">
    <citation type="journal article" date="2019" name="Genome Biol. Evol.">
        <title>Day and night: Metabolic profiles and evolutionary relationships of six axenic non-marine cyanobacteria.</title>
        <authorList>
            <person name="Will S.E."/>
            <person name="Henke P."/>
            <person name="Boedeker C."/>
            <person name="Huang S."/>
            <person name="Brinkmann H."/>
            <person name="Rohde M."/>
            <person name="Jarek M."/>
            <person name="Friedl T."/>
            <person name="Seufert S."/>
            <person name="Schumacher M."/>
            <person name="Overmann J."/>
            <person name="Neumann-Schaal M."/>
            <person name="Petersen J."/>
        </authorList>
    </citation>
    <scope>NUCLEOTIDE SEQUENCE [LARGE SCALE GENOMIC DNA]</scope>
    <source>
        <strain evidence="6">PCC 7102</strain>
    </source>
</reference>
<dbReference type="EMBL" id="RSCL01000025">
    <property type="protein sequence ID" value="RUT00196.1"/>
    <property type="molecule type" value="Genomic_DNA"/>
</dbReference>
<dbReference type="InterPro" id="IPR057893">
    <property type="entry name" value="LRV_2"/>
</dbReference>
<name>A0A433V287_9CYAN</name>
<dbReference type="GO" id="GO:0030089">
    <property type="term" value="C:phycobilisome"/>
    <property type="evidence" value="ECO:0007669"/>
    <property type="project" value="UniProtKB-KW"/>
</dbReference>
<evidence type="ECO:0000256" key="4">
    <source>
        <dbReference type="ARBA" id="ARBA00023239"/>
    </source>
</evidence>
<comment type="caution">
    <text evidence="6">The sequence shown here is derived from an EMBL/GenBank/DDBJ whole genome shotgun (WGS) entry which is preliminary data.</text>
</comment>
<dbReference type="AlphaFoldDB" id="A0A433V287"/>
<dbReference type="InterPro" id="IPR016024">
    <property type="entry name" value="ARM-type_fold"/>
</dbReference>
<keyword evidence="3" id="KW-0605">Phycobilisome</keyword>
<evidence type="ECO:0000313" key="7">
    <source>
        <dbReference type="Proteomes" id="UP000271624"/>
    </source>
</evidence>
<proteinExistence type="inferred from homology"/>
<dbReference type="InterPro" id="IPR011989">
    <property type="entry name" value="ARM-like"/>
</dbReference>
<sequence length="837" mass="95020">MDLILKQQACNLNTPPEQLRALAAESKELARLVCTNPNAEPNLLRELANKSDYKILSAIASNPNTPTDILWKVGLDFPEEVLSNPVLPLLLLENPNLIEQIPDKTLESFLKLDVVPDSFIKWVVDRKRENNLPLAVAMNPKASKEILDILINNQNITYECFRTYKNVIDSAKLHINWSGEIDADWNEAAFVIMQNTFFFRISIDLAAYYVGLIPESLIIKVSRYILVSLANNRNTPIHILEKIGEHLFLESNDNTIDKSILIALAENPNTPLNLLEKLLGEVDTMCSQAVREKLISNSNIPLNILQKFHSDNIAIKTLNTSSEILRKLAKSKWIHIRRGVAYHPNTPIDVLSELAEEFDEILYLALAVNDNTNADILHKIIQNYTERNNRYFNIIEAVMCNPNTSEQTLKLILKDNQNYYLVKLISHHPNVTENILEELANIKSDGVLITLAASQKTPASILTKLATIENNAIRMSLAGNPSTPKEVLLKLEAYKSKIFYKNSIKNHTKQLLKAVNHQIRTDKIASNAGFGFVSKEENPEVLIKLAQHTDISIKQKAITNLYEFILVNPNVSTQVLEQAAKIPYLALESAIIRHPNTSVEILERFAKHRQANIRLLIIKNYKTPISIIKIFLEDKDKLVRESALAVHQQSLSEEKDIYFVEQLQIVQNVNTMSNILDEIATSKWLIIRERVALHPNTSIDTLTKLAEDKARHVQLAVTQNLNASDEILEKLAHRHKWNTDVRIAAVKNLISRGSKRASKFIGQYIKDSPFSLSRVFALLHALAPTHLLIKNYRSSYWLERYAIAQNPNTPDYIREFLTQDANRIVRAAAKANIMKML</sequence>
<evidence type="ECO:0000256" key="2">
    <source>
        <dbReference type="ARBA" id="ARBA00022549"/>
    </source>
</evidence>
<dbReference type="Proteomes" id="UP000271624">
    <property type="component" value="Unassembled WGS sequence"/>
</dbReference>